<accession>A0A543PZ30</accession>
<evidence type="ECO:0000313" key="2">
    <source>
        <dbReference type="EMBL" id="TQN49338.1"/>
    </source>
</evidence>
<protein>
    <submittedName>
        <fullName evidence="2">Uncharacterized protein</fullName>
    </submittedName>
</protein>
<proteinExistence type="predicted"/>
<dbReference type="EMBL" id="SZUV01000006">
    <property type="protein sequence ID" value="TQN49338.1"/>
    <property type="molecule type" value="Genomic_DNA"/>
</dbReference>
<feature type="compositionally biased region" description="Polar residues" evidence="1">
    <location>
        <begin position="8"/>
        <end position="20"/>
    </location>
</feature>
<dbReference type="Proteomes" id="UP000315403">
    <property type="component" value="Unassembled WGS sequence"/>
</dbReference>
<gene>
    <name evidence="2" type="ORF">DLNHIDIE_03386</name>
</gene>
<reference evidence="2 3" key="1">
    <citation type="submission" date="2019-03" db="EMBL/GenBank/DDBJ databases">
        <title>New insights into Acidothiobacillus thiooxidans sulfur metabolism through coupled gene expression, solution geochemistry, microscopy and spectroscopy analyses.</title>
        <authorList>
            <person name="Camacho D."/>
            <person name="Frazao R."/>
            <person name="Fouillen A."/>
            <person name="Nanci A."/>
            <person name="Lang B.F."/>
            <person name="Apte S.C."/>
            <person name="Baron C."/>
            <person name="Warren L.A."/>
        </authorList>
    </citation>
    <scope>NUCLEOTIDE SEQUENCE [LARGE SCALE GENOMIC DNA]</scope>
    <source>
        <strain evidence="2 3">ATCC 19377</strain>
    </source>
</reference>
<sequence>MVACGIFSANQTPTPRQGTPETVAKQPKKSGLEPVWVPNFGTLE</sequence>
<name>A0A543PZ30_ACITH</name>
<organism evidence="2 3">
    <name type="scientific">Acidithiobacillus thiooxidans ATCC 19377</name>
    <dbReference type="NCBI Taxonomy" id="637390"/>
    <lineage>
        <taxon>Bacteria</taxon>
        <taxon>Pseudomonadati</taxon>
        <taxon>Pseudomonadota</taxon>
        <taxon>Acidithiobacillia</taxon>
        <taxon>Acidithiobacillales</taxon>
        <taxon>Acidithiobacillaceae</taxon>
        <taxon>Acidithiobacillus</taxon>
    </lineage>
</organism>
<comment type="caution">
    <text evidence="2">The sequence shown here is derived from an EMBL/GenBank/DDBJ whole genome shotgun (WGS) entry which is preliminary data.</text>
</comment>
<feature type="region of interest" description="Disordered" evidence="1">
    <location>
        <begin position="1"/>
        <end position="44"/>
    </location>
</feature>
<evidence type="ECO:0000256" key="1">
    <source>
        <dbReference type="SAM" id="MobiDB-lite"/>
    </source>
</evidence>
<evidence type="ECO:0000313" key="3">
    <source>
        <dbReference type="Proteomes" id="UP000315403"/>
    </source>
</evidence>
<dbReference type="AlphaFoldDB" id="A0A543PZ30"/>